<name>A0A9P5V8E1_9FUNG</name>
<keyword evidence="2" id="KW-1185">Reference proteome</keyword>
<organism evidence="1 2">
    <name type="scientific">Linnemannia schmuckeri</name>
    <dbReference type="NCBI Taxonomy" id="64567"/>
    <lineage>
        <taxon>Eukaryota</taxon>
        <taxon>Fungi</taxon>
        <taxon>Fungi incertae sedis</taxon>
        <taxon>Mucoromycota</taxon>
        <taxon>Mortierellomycotina</taxon>
        <taxon>Mortierellomycetes</taxon>
        <taxon>Mortierellales</taxon>
        <taxon>Mortierellaceae</taxon>
        <taxon>Linnemannia</taxon>
    </lineage>
</organism>
<proteinExistence type="predicted"/>
<protein>
    <submittedName>
        <fullName evidence="1">Uncharacterized protein</fullName>
    </submittedName>
</protein>
<sequence>MATSAIFKNPFDLPELRYRLSWFVTIKGALSCALVFKAWSDDFVSVIWFKVDFDVQPRFANLSPDTIAKHGHRTRVVKNA</sequence>
<accession>A0A9P5V8E1</accession>
<gene>
    <name evidence="1" type="ORF">BG015_011390</name>
</gene>
<dbReference type="OrthoDB" id="2360932at2759"/>
<evidence type="ECO:0000313" key="2">
    <source>
        <dbReference type="Proteomes" id="UP000748756"/>
    </source>
</evidence>
<feature type="non-terminal residue" evidence="1">
    <location>
        <position position="80"/>
    </location>
</feature>
<evidence type="ECO:0000313" key="1">
    <source>
        <dbReference type="EMBL" id="KAF9147022.1"/>
    </source>
</evidence>
<reference evidence="1" key="1">
    <citation type="journal article" date="2020" name="Fungal Divers.">
        <title>Resolving the Mortierellaceae phylogeny through synthesis of multi-gene phylogenetics and phylogenomics.</title>
        <authorList>
            <person name="Vandepol N."/>
            <person name="Liber J."/>
            <person name="Desiro A."/>
            <person name="Na H."/>
            <person name="Kennedy M."/>
            <person name="Barry K."/>
            <person name="Grigoriev I.V."/>
            <person name="Miller A.N."/>
            <person name="O'Donnell K."/>
            <person name="Stajich J.E."/>
            <person name="Bonito G."/>
        </authorList>
    </citation>
    <scope>NUCLEOTIDE SEQUENCE</scope>
    <source>
        <strain evidence="1">NRRL 6426</strain>
    </source>
</reference>
<comment type="caution">
    <text evidence="1">The sequence shown here is derived from an EMBL/GenBank/DDBJ whole genome shotgun (WGS) entry which is preliminary data.</text>
</comment>
<dbReference type="AlphaFoldDB" id="A0A9P5V8E1"/>
<dbReference type="Proteomes" id="UP000748756">
    <property type="component" value="Unassembled WGS sequence"/>
</dbReference>
<dbReference type="EMBL" id="JAAAUQ010000878">
    <property type="protein sequence ID" value="KAF9147022.1"/>
    <property type="molecule type" value="Genomic_DNA"/>
</dbReference>